<keyword evidence="4" id="KW-1185">Reference proteome</keyword>
<dbReference type="Pfam" id="PF10756">
    <property type="entry name" value="bPH_6"/>
    <property type="match status" value="1"/>
</dbReference>
<evidence type="ECO:0000259" key="2">
    <source>
        <dbReference type="Pfam" id="PF10756"/>
    </source>
</evidence>
<dbReference type="Proteomes" id="UP001428817">
    <property type="component" value="Unassembled WGS sequence"/>
</dbReference>
<comment type="caution">
    <text evidence="3">The sequence shown here is derived from an EMBL/GenBank/DDBJ whole genome shotgun (WGS) entry which is preliminary data.</text>
</comment>
<accession>A0ABP9RB75</accession>
<gene>
    <name evidence="3" type="ORF">GCM10023321_76470</name>
</gene>
<organism evidence="3 4">
    <name type="scientific">Pseudonocardia eucalypti</name>
    <dbReference type="NCBI Taxonomy" id="648755"/>
    <lineage>
        <taxon>Bacteria</taxon>
        <taxon>Bacillati</taxon>
        <taxon>Actinomycetota</taxon>
        <taxon>Actinomycetes</taxon>
        <taxon>Pseudonocardiales</taxon>
        <taxon>Pseudonocardiaceae</taxon>
        <taxon>Pseudonocardia</taxon>
    </lineage>
</organism>
<sequence>MTVPTAAPLVIRPRRVVWVAWIAAVLLLGAMVAVAVVLRNESTGVYFRFADQVAMVLLGVFMALGVLSLTLARVRADADGVEVRNLLITRRVPWSAVLAVDFPEGARWARLELPDDEYLPLSAIQLVDGQHAVSAITALRELHAAHGCGSG</sequence>
<evidence type="ECO:0000313" key="4">
    <source>
        <dbReference type="Proteomes" id="UP001428817"/>
    </source>
</evidence>
<proteinExistence type="predicted"/>
<reference evidence="4" key="1">
    <citation type="journal article" date="2019" name="Int. J. Syst. Evol. Microbiol.">
        <title>The Global Catalogue of Microorganisms (GCM) 10K type strain sequencing project: providing services to taxonomists for standard genome sequencing and annotation.</title>
        <authorList>
            <consortium name="The Broad Institute Genomics Platform"/>
            <consortium name="The Broad Institute Genome Sequencing Center for Infectious Disease"/>
            <person name="Wu L."/>
            <person name="Ma J."/>
        </authorList>
    </citation>
    <scope>NUCLEOTIDE SEQUENCE [LARGE SCALE GENOMIC DNA]</scope>
    <source>
        <strain evidence="4">JCM 18303</strain>
    </source>
</reference>
<dbReference type="InterPro" id="IPR019692">
    <property type="entry name" value="CFP-6_PH"/>
</dbReference>
<dbReference type="EMBL" id="BAABJP010000057">
    <property type="protein sequence ID" value="GAA5173880.1"/>
    <property type="molecule type" value="Genomic_DNA"/>
</dbReference>
<feature type="transmembrane region" description="Helical" evidence="1">
    <location>
        <begin position="53"/>
        <end position="74"/>
    </location>
</feature>
<feature type="transmembrane region" description="Helical" evidence="1">
    <location>
        <begin position="16"/>
        <end position="38"/>
    </location>
</feature>
<protein>
    <submittedName>
        <fullName evidence="3">PH domain-containing protein</fullName>
    </submittedName>
</protein>
<keyword evidence="1" id="KW-0812">Transmembrane</keyword>
<keyword evidence="1" id="KW-1133">Transmembrane helix</keyword>
<evidence type="ECO:0000313" key="3">
    <source>
        <dbReference type="EMBL" id="GAA5173880.1"/>
    </source>
</evidence>
<feature type="domain" description="Low molecular weight protein antigen 6 PH" evidence="2">
    <location>
        <begin position="73"/>
        <end position="141"/>
    </location>
</feature>
<keyword evidence="1" id="KW-0472">Membrane</keyword>
<evidence type="ECO:0000256" key="1">
    <source>
        <dbReference type="SAM" id="Phobius"/>
    </source>
</evidence>
<name>A0ABP9RB75_9PSEU</name>
<dbReference type="RefSeq" id="WP_185060612.1">
    <property type="nucleotide sequence ID" value="NZ_BAABJP010000057.1"/>
</dbReference>